<dbReference type="EMBL" id="GG738865">
    <property type="protein sequence ID" value="EFC45050.1"/>
    <property type="molecule type" value="Genomic_DNA"/>
</dbReference>
<sequence length="482" mass="54946">MEQISDMNKQVQPEEQPVLFVEKKNEKSSEKGAIDDSKFAMRCPHCIFTHHSSGECKYVKLFKFLSGLPAPFLLENNSFISNLWRSISNKIEDNADVIKARREITTIIKKSLQSVSGSEEEKEAFKKDYLKKIEEFYAKLTPQVVEVAKAIAKQHSFDFSQESTSDIGKVKAKRGRKPKVVLNESSESESDSSSSSSLYSNSESDSEYNDESNSSHPNSNTRRTRSSAPIKLTRSATSNDPRLAGQIVGPLKKHRKKRKQETSSPKKTPISKEKINKELPNNQRLFKNRTASEIHKIEEEKNAKTPLSNETDIKRNAPVDVSTIKPIFYERHETIVTTLENEVQNANTSYFTPSTALPIPSRTLKDYEEIFLSTSTPTMEQLNIQTRIASSGSNQSIDRRVVVYATFQDETVLISNTLQESNFSTIISKIRSKFPQLPHYQFCTFHYWDDLIFKLVRFDNDALLHILNTQTFPIIKLTIKTI</sequence>
<organism evidence="3">
    <name type="scientific">Naegleria gruberi</name>
    <name type="common">Amoeba</name>
    <dbReference type="NCBI Taxonomy" id="5762"/>
    <lineage>
        <taxon>Eukaryota</taxon>
        <taxon>Discoba</taxon>
        <taxon>Heterolobosea</taxon>
        <taxon>Tetramitia</taxon>
        <taxon>Eutetramitia</taxon>
        <taxon>Vahlkampfiidae</taxon>
        <taxon>Naegleria</taxon>
    </lineage>
</organism>
<dbReference type="AlphaFoldDB" id="D2VDS5"/>
<dbReference type="VEuPathDB" id="AmoebaDB:NAEGRDRAFT_48726"/>
<gene>
    <name evidence="2" type="ORF">NAEGRDRAFT_48726</name>
</gene>
<keyword evidence="3" id="KW-1185">Reference proteome</keyword>
<dbReference type="RefSeq" id="XP_002677794.1">
    <property type="nucleotide sequence ID" value="XM_002677748.1"/>
</dbReference>
<protein>
    <submittedName>
        <fullName evidence="2">Predicted protein</fullName>
    </submittedName>
</protein>
<evidence type="ECO:0000256" key="1">
    <source>
        <dbReference type="SAM" id="MobiDB-lite"/>
    </source>
</evidence>
<name>D2VDS5_NAEGR</name>
<feature type="compositionally biased region" description="Basic residues" evidence="1">
    <location>
        <begin position="170"/>
        <end position="179"/>
    </location>
</feature>
<feature type="compositionally biased region" description="Polar residues" evidence="1">
    <location>
        <begin position="279"/>
        <end position="289"/>
    </location>
</feature>
<dbReference type="OMA" id="MRCPHCI"/>
<proteinExistence type="predicted"/>
<feature type="region of interest" description="Disordered" evidence="1">
    <location>
        <begin position="163"/>
        <end position="306"/>
    </location>
</feature>
<evidence type="ECO:0000313" key="3">
    <source>
        <dbReference type="Proteomes" id="UP000006671"/>
    </source>
</evidence>
<evidence type="ECO:0000313" key="2">
    <source>
        <dbReference type="EMBL" id="EFC45050.1"/>
    </source>
</evidence>
<dbReference type="GeneID" id="8850264"/>
<feature type="compositionally biased region" description="Low complexity" evidence="1">
    <location>
        <begin position="191"/>
        <end position="203"/>
    </location>
</feature>
<dbReference type="Proteomes" id="UP000006671">
    <property type="component" value="Unassembled WGS sequence"/>
</dbReference>
<dbReference type="InParanoid" id="D2VDS5"/>
<reference evidence="2 3" key="1">
    <citation type="journal article" date="2010" name="Cell">
        <title>The genome of Naegleria gruberi illuminates early eukaryotic versatility.</title>
        <authorList>
            <person name="Fritz-Laylin L.K."/>
            <person name="Prochnik S.E."/>
            <person name="Ginger M.L."/>
            <person name="Dacks J.B."/>
            <person name="Carpenter M.L."/>
            <person name="Field M.C."/>
            <person name="Kuo A."/>
            <person name="Paredez A."/>
            <person name="Chapman J."/>
            <person name="Pham J."/>
            <person name="Shu S."/>
            <person name="Neupane R."/>
            <person name="Cipriano M."/>
            <person name="Mancuso J."/>
            <person name="Tu H."/>
            <person name="Salamov A."/>
            <person name="Lindquist E."/>
            <person name="Shapiro H."/>
            <person name="Lucas S."/>
            <person name="Grigoriev I.V."/>
            <person name="Cande W.Z."/>
            <person name="Fulton C."/>
            <person name="Rokhsar D.S."/>
            <person name="Dawson S.C."/>
        </authorList>
    </citation>
    <scope>NUCLEOTIDE SEQUENCE [LARGE SCALE GENOMIC DNA]</scope>
    <source>
        <strain evidence="2 3">NEG-M</strain>
    </source>
</reference>
<accession>D2VDS5</accession>
<feature type="compositionally biased region" description="Basic and acidic residues" evidence="1">
    <location>
        <begin position="290"/>
        <end position="303"/>
    </location>
</feature>
<dbReference type="KEGG" id="ngr:NAEGRDRAFT_48726"/>